<evidence type="ECO:0000256" key="9">
    <source>
        <dbReference type="ARBA" id="ARBA00023170"/>
    </source>
</evidence>
<evidence type="ECO:0000256" key="8">
    <source>
        <dbReference type="ARBA" id="ARBA00023157"/>
    </source>
</evidence>
<sequence>METQSDGPLFNNNFITTVFPSTLNYSSIVSSSSTVVKQLIYDNNNNQDVAVSMASTPPTTEPIWDPDLVADPLWTTIPMTILYVLILVTGVIGNVLTCVVIARNRYMHTATNYYLFSLAISDLLLLVLGLPQEIYQIWYRYPYVFGEAFCILRGFSSEASTNSSVLTITAFTMERYIAICHPLRAHTMSKLSRAIKLIVIIWMLGFLCAAPIAYQFGIVFDYLNGQIPIQQSAACNIKRPVPYLEEHIFALSSLIVFVLPVTWITVLYILIGIKLRQSSKNANPDMARLRRRPIKRLRAVSLSKRFIHLASAADAATATTTADNISIEIDQSSNKEQAKECKKNSNKFKQGKCRPMPLIKDMNESMSSSSSNQPNAGDETTKGSEVIKCYSHVQQSFLSSSTPSSPLVITPTTIGQPNKSLRRQKIAKFKSSSTISNSSTSSSNSLAQRRAVIKMLTAVVVAFFICFAPFHAQRLMAIYVKNPSDYETIAFTLLTYISGVTYYLSATINPILYSIMSVRFRQAFHDTFVRTFCPSVFNQFDHRGTTRQMYCSTYSHHHQQQHMSSGKLMNVREKTIINRHDQSITGKQTATTTTIPKNGMTQIDEHCSADNKNIYRTNENENG</sequence>
<evidence type="ECO:0000259" key="15">
    <source>
        <dbReference type="PROSITE" id="PS50262"/>
    </source>
</evidence>
<evidence type="ECO:0000313" key="16">
    <source>
        <dbReference type="EMBL" id="KAH7640131.1"/>
    </source>
</evidence>
<dbReference type="PROSITE" id="PS50262">
    <property type="entry name" value="G_PROTEIN_RECEP_F1_2"/>
    <property type="match status" value="1"/>
</dbReference>
<dbReference type="PRINTS" id="PR00237">
    <property type="entry name" value="GPCRRHODOPSN"/>
</dbReference>
<keyword evidence="5 14" id="KW-1133">Transmembrane helix</keyword>
<keyword evidence="8" id="KW-1015">Disulfide bond</keyword>
<comment type="subcellular location">
    <subcellularLocation>
        <location evidence="1">Cell membrane</location>
        <topology evidence="1">Multi-pass membrane protein</topology>
    </subcellularLocation>
</comment>
<dbReference type="Pfam" id="PF00001">
    <property type="entry name" value="7tm_1"/>
    <property type="match status" value="1"/>
</dbReference>
<dbReference type="InterPro" id="IPR017452">
    <property type="entry name" value="GPCR_Rhodpsn_7TM"/>
</dbReference>
<evidence type="ECO:0000256" key="5">
    <source>
        <dbReference type="ARBA" id="ARBA00022989"/>
    </source>
</evidence>
<feature type="region of interest" description="Disordered" evidence="13">
    <location>
        <begin position="332"/>
        <end position="382"/>
    </location>
</feature>
<keyword evidence="4 12" id="KW-0812">Transmembrane</keyword>
<evidence type="ECO:0000256" key="1">
    <source>
        <dbReference type="ARBA" id="ARBA00004651"/>
    </source>
</evidence>
<organism evidence="16">
    <name type="scientific">Dermatophagoides farinae</name>
    <name type="common">American house dust mite</name>
    <dbReference type="NCBI Taxonomy" id="6954"/>
    <lineage>
        <taxon>Eukaryota</taxon>
        <taxon>Metazoa</taxon>
        <taxon>Ecdysozoa</taxon>
        <taxon>Arthropoda</taxon>
        <taxon>Chelicerata</taxon>
        <taxon>Arachnida</taxon>
        <taxon>Acari</taxon>
        <taxon>Acariformes</taxon>
        <taxon>Sarcoptiformes</taxon>
        <taxon>Astigmata</taxon>
        <taxon>Psoroptidia</taxon>
        <taxon>Analgoidea</taxon>
        <taxon>Pyroglyphidae</taxon>
        <taxon>Dermatophagoidinae</taxon>
        <taxon>Dermatophagoides</taxon>
    </lineage>
</organism>
<evidence type="ECO:0000256" key="11">
    <source>
        <dbReference type="ARBA" id="ARBA00023224"/>
    </source>
</evidence>
<name>A0A9D4SFT6_DERFA</name>
<evidence type="ECO:0000256" key="12">
    <source>
        <dbReference type="RuleBase" id="RU000688"/>
    </source>
</evidence>
<dbReference type="PANTHER" id="PTHR24243">
    <property type="entry name" value="G-PROTEIN COUPLED RECEPTOR"/>
    <property type="match status" value="1"/>
</dbReference>
<feature type="transmembrane region" description="Helical" evidence="14">
    <location>
        <begin position="451"/>
        <end position="470"/>
    </location>
</feature>
<accession>A0A9D4SFT6</accession>
<keyword evidence="10" id="KW-0325">Glycoprotein</keyword>
<dbReference type="InterPro" id="IPR005390">
    <property type="entry name" value="NeuromedU_rcpt"/>
</dbReference>
<evidence type="ECO:0000256" key="4">
    <source>
        <dbReference type="ARBA" id="ARBA00022692"/>
    </source>
</evidence>
<dbReference type="InterPro" id="IPR000276">
    <property type="entry name" value="GPCR_Rhodpsn"/>
</dbReference>
<evidence type="ECO:0000256" key="3">
    <source>
        <dbReference type="ARBA" id="ARBA00022475"/>
    </source>
</evidence>
<dbReference type="AlphaFoldDB" id="A0A9D4SFT6"/>
<feature type="transmembrane region" description="Helical" evidence="14">
    <location>
        <begin position="490"/>
        <end position="512"/>
    </location>
</feature>
<dbReference type="Gene3D" id="1.20.1070.10">
    <property type="entry name" value="Rhodopsin 7-helix transmembrane proteins"/>
    <property type="match status" value="2"/>
</dbReference>
<evidence type="ECO:0000256" key="7">
    <source>
        <dbReference type="ARBA" id="ARBA00023136"/>
    </source>
</evidence>
<dbReference type="Proteomes" id="UP000828236">
    <property type="component" value="Unassembled WGS sequence"/>
</dbReference>
<feature type="transmembrane region" description="Helical" evidence="14">
    <location>
        <begin position="81"/>
        <end position="101"/>
    </location>
</feature>
<keyword evidence="6 12" id="KW-0297">G-protein coupled receptor</keyword>
<reference evidence="16" key="2">
    <citation type="journal article" date="2021" name="World Allergy Organ. J.">
        <title>Chromosome-level assembly of Dermatophagoides farinae genome and transcriptome reveals two novel allergens Der f 37 and Der f 39.</title>
        <authorList>
            <person name="Chen J."/>
            <person name="Cai Z."/>
            <person name="Fan D."/>
            <person name="Hu J."/>
            <person name="Hou Y."/>
            <person name="He Y."/>
            <person name="Zhang Z."/>
            <person name="Zhao Z."/>
            <person name="Gao P."/>
            <person name="Hu W."/>
            <person name="Sun J."/>
            <person name="Li J."/>
            <person name="Ji K."/>
        </authorList>
    </citation>
    <scope>NUCLEOTIDE SEQUENCE</scope>
    <source>
        <strain evidence="16">JKM2019</strain>
    </source>
</reference>
<evidence type="ECO:0000256" key="6">
    <source>
        <dbReference type="ARBA" id="ARBA00023040"/>
    </source>
</evidence>
<comment type="similarity">
    <text evidence="2 12">Belongs to the G-protein coupled receptor 1 family.</text>
</comment>
<dbReference type="SUPFAM" id="SSF81321">
    <property type="entry name" value="Family A G protein-coupled receptor-like"/>
    <property type="match status" value="1"/>
</dbReference>
<dbReference type="EMBL" id="SDOV01000006">
    <property type="protein sequence ID" value="KAH7640131.1"/>
    <property type="molecule type" value="Genomic_DNA"/>
</dbReference>
<dbReference type="GO" id="GO:0005886">
    <property type="term" value="C:plasma membrane"/>
    <property type="evidence" value="ECO:0007669"/>
    <property type="project" value="UniProtKB-SubCell"/>
</dbReference>
<feature type="transmembrane region" description="Helical" evidence="14">
    <location>
        <begin position="194"/>
        <end position="214"/>
    </location>
</feature>
<keyword evidence="3" id="KW-1003">Cell membrane</keyword>
<feature type="transmembrane region" description="Helical" evidence="14">
    <location>
        <begin position="248"/>
        <end position="271"/>
    </location>
</feature>
<dbReference type="GO" id="GO:0001607">
    <property type="term" value="F:neuromedin U receptor activity"/>
    <property type="evidence" value="ECO:0007669"/>
    <property type="project" value="InterPro"/>
</dbReference>
<protein>
    <submittedName>
        <fullName evidence="16">7 transmembrane receptor -like protein</fullName>
    </submittedName>
</protein>
<keyword evidence="9 12" id="KW-0675">Receptor</keyword>
<feature type="domain" description="G-protein coupled receptors family 1 profile" evidence="15">
    <location>
        <begin position="93"/>
        <end position="513"/>
    </location>
</feature>
<evidence type="ECO:0000256" key="13">
    <source>
        <dbReference type="SAM" id="MobiDB-lite"/>
    </source>
</evidence>
<dbReference type="PRINTS" id="PR01565">
    <property type="entry name" value="NEUROMEDINUR"/>
</dbReference>
<dbReference type="PANTHER" id="PTHR24243:SF208">
    <property type="entry name" value="PYROKININ-1 RECEPTOR"/>
    <property type="match status" value="1"/>
</dbReference>
<proteinExistence type="inferred from homology"/>
<gene>
    <name evidence="16" type="ORF">HUG17_10611</name>
</gene>
<evidence type="ECO:0000256" key="10">
    <source>
        <dbReference type="ARBA" id="ARBA00023180"/>
    </source>
</evidence>
<dbReference type="PROSITE" id="PS00237">
    <property type="entry name" value="G_PROTEIN_RECEP_F1_1"/>
    <property type="match status" value="1"/>
</dbReference>
<keyword evidence="7 14" id="KW-0472">Membrane</keyword>
<reference evidence="16" key="1">
    <citation type="submission" date="2020-06" db="EMBL/GenBank/DDBJ databases">
        <authorList>
            <person name="Ji K."/>
            <person name="Li J."/>
        </authorList>
    </citation>
    <scope>NUCLEOTIDE SEQUENCE</scope>
    <source>
        <strain evidence="16">JKM2019</strain>
        <tissue evidence="16">Whole body</tissue>
    </source>
</reference>
<comment type="caution">
    <text evidence="16">The sequence shown here is derived from an EMBL/GenBank/DDBJ whole genome shotgun (WGS) entry which is preliminary data.</text>
</comment>
<evidence type="ECO:0000256" key="14">
    <source>
        <dbReference type="SAM" id="Phobius"/>
    </source>
</evidence>
<evidence type="ECO:0000256" key="2">
    <source>
        <dbReference type="ARBA" id="ARBA00010663"/>
    </source>
</evidence>
<keyword evidence="11 12" id="KW-0807">Transducer</keyword>